<organism evidence="3 4">
    <name type="scientific">Microbaculum marinisediminis</name>
    <dbReference type="NCBI Taxonomy" id="2931392"/>
    <lineage>
        <taxon>Bacteria</taxon>
        <taxon>Pseudomonadati</taxon>
        <taxon>Pseudomonadota</taxon>
        <taxon>Alphaproteobacteria</taxon>
        <taxon>Hyphomicrobiales</taxon>
        <taxon>Tepidamorphaceae</taxon>
        <taxon>Microbaculum</taxon>
    </lineage>
</organism>
<evidence type="ECO:0000313" key="4">
    <source>
        <dbReference type="Proteomes" id="UP001320898"/>
    </source>
</evidence>
<dbReference type="EMBL" id="JALIDZ010000022">
    <property type="protein sequence ID" value="MCT8974940.1"/>
    <property type="molecule type" value="Genomic_DNA"/>
</dbReference>
<dbReference type="Proteomes" id="UP001320898">
    <property type="component" value="Unassembled WGS sequence"/>
</dbReference>
<sequence length="71" mass="7676">MQADTAATPDIYADDAPGKSGNGKARLLSIEDLDGRTRASRHCQQIRDEILNDLGGADQLSTLERRAAEHV</sequence>
<dbReference type="EMBL" id="JALIDZ010000021">
    <property type="protein sequence ID" value="MCT8974938.1"/>
    <property type="molecule type" value="Genomic_DNA"/>
</dbReference>
<proteinExistence type="predicted"/>
<reference evidence="3 4" key="1">
    <citation type="submission" date="2022-04" db="EMBL/GenBank/DDBJ databases">
        <authorList>
            <person name="Ye Y.-Q."/>
            <person name="Du Z.-J."/>
        </authorList>
    </citation>
    <scope>NUCLEOTIDE SEQUENCE [LARGE SCALE GENOMIC DNA]</scope>
    <source>
        <strain evidence="3 4">A6E488</strain>
    </source>
</reference>
<feature type="non-terminal residue" evidence="3">
    <location>
        <position position="71"/>
    </location>
</feature>
<name>A0AAW5R3V5_9HYPH</name>
<evidence type="ECO:0000313" key="2">
    <source>
        <dbReference type="EMBL" id="MCT8974938.1"/>
    </source>
</evidence>
<dbReference type="AlphaFoldDB" id="A0AAW5R3V5"/>
<comment type="caution">
    <text evidence="3">The sequence shown here is derived from an EMBL/GenBank/DDBJ whole genome shotgun (WGS) entry which is preliminary data.</text>
</comment>
<keyword evidence="4" id="KW-1185">Reference proteome</keyword>
<accession>A0AAW5R3V5</accession>
<gene>
    <name evidence="2" type="ORF">MUB46_24040</name>
    <name evidence="3" type="ORF">MUB46_24050</name>
</gene>
<feature type="region of interest" description="Disordered" evidence="1">
    <location>
        <begin position="1"/>
        <end position="24"/>
    </location>
</feature>
<protein>
    <submittedName>
        <fullName evidence="3">Uncharacterized protein</fullName>
    </submittedName>
</protein>
<evidence type="ECO:0000256" key="1">
    <source>
        <dbReference type="SAM" id="MobiDB-lite"/>
    </source>
</evidence>
<evidence type="ECO:0000313" key="3">
    <source>
        <dbReference type="EMBL" id="MCT8974940.1"/>
    </source>
</evidence>